<dbReference type="InterPro" id="IPR000847">
    <property type="entry name" value="LysR_HTH_N"/>
</dbReference>
<dbReference type="RefSeq" id="WP_172244670.1">
    <property type="nucleotide sequence ID" value="NZ_BMDD01000003.1"/>
</dbReference>
<evidence type="ECO:0000256" key="4">
    <source>
        <dbReference type="ARBA" id="ARBA00023163"/>
    </source>
</evidence>
<dbReference type="Pfam" id="PF00126">
    <property type="entry name" value="HTH_1"/>
    <property type="match status" value="1"/>
</dbReference>
<dbReference type="SUPFAM" id="SSF53850">
    <property type="entry name" value="Periplasmic binding protein-like II"/>
    <property type="match status" value="1"/>
</dbReference>
<evidence type="ECO:0000256" key="2">
    <source>
        <dbReference type="ARBA" id="ARBA00023015"/>
    </source>
</evidence>
<comment type="caution">
    <text evidence="6">The sequence shown here is derived from an EMBL/GenBank/DDBJ whole genome shotgun (WGS) entry which is preliminary data.</text>
</comment>
<evidence type="ECO:0000259" key="5">
    <source>
        <dbReference type="PROSITE" id="PS50931"/>
    </source>
</evidence>
<dbReference type="PRINTS" id="PR00039">
    <property type="entry name" value="HTHLYSR"/>
</dbReference>
<dbReference type="InterPro" id="IPR036390">
    <property type="entry name" value="WH_DNA-bd_sf"/>
</dbReference>
<evidence type="ECO:0000313" key="6">
    <source>
        <dbReference type="EMBL" id="GGH80494.1"/>
    </source>
</evidence>
<keyword evidence="4" id="KW-0804">Transcription</keyword>
<keyword evidence="3" id="KW-0238">DNA-binding</keyword>
<dbReference type="EMBL" id="BMDD01000003">
    <property type="protein sequence ID" value="GGH80494.1"/>
    <property type="molecule type" value="Genomic_DNA"/>
</dbReference>
<dbReference type="Gene3D" id="1.10.10.10">
    <property type="entry name" value="Winged helix-like DNA-binding domain superfamily/Winged helix DNA-binding domain"/>
    <property type="match status" value="1"/>
</dbReference>
<protein>
    <submittedName>
        <fullName evidence="6">LysR family transcriptional regulator</fullName>
    </submittedName>
</protein>
<accession>A0ABQ1ZVL9</accession>
<keyword evidence="7" id="KW-1185">Reference proteome</keyword>
<dbReference type="InterPro" id="IPR005119">
    <property type="entry name" value="LysR_subst-bd"/>
</dbReference>
<dbReference type="PROSITE" id="PS50931">
    <property type="entry name" value="HTH_LYSR"/>
    <property type="match status" value="1"/>
</dbReference>
<dbReference type="PANTHER" id="PTHR30126:SF5">
    <property type="entry name" value="HTH-TYPE TRANSCRIPTIONAL ACTIVATOR CMPR"/>
    <property type="match status" value="1"/>
</dbReference>
<dbReference type="PANTHER" id="PTHR30126">
    <property type="entry name" value="HTH-TYPE TRANSCRIPTIONAL REGULATOR"/>
    <property type="match status" value="1"/>
</dbReference>
<reference evidence="7" key="1">
    <citation type="journal article" date="2019" name="Int. J. Syst. Evol. Microbiol.">
        <title>The Global Catalogue of Microorganisms (GCM) 10K type strain sequencing project: providing services to taxonomists for standard genome sequencing and annotation.</title>
        <authorList>
            <consortium name="The Broad Institute Genomics Platform"/>
            <consortium name="The Broad Institute Genome Sequencing Center for Infectious Disease"/>
            <person name="Wu L."/>
            <person name="Ma J."/>
        </authorList>
    </citation>
    <scope>NUCLEOTIDE SEQUENCE [LARGE SCALE GENOMIC DNA]</scope>
    <source>
        <strain evidence="7">CCM 8702</strain>
    </source>
</reference>
<evidence type="ECO:0000256" key="1">
    <source>
        <dbReference type="ARBA" id="ARBA00009437"/>
    </source>
</evidence>
<comment type="similarity">
    <text evidence="1">Belongs to the LysR transcriptional regulatory family.</text>
</comment>
<gene>
    <name evidence="6" type="ORF">GCM10007362_28890</name>
</gene>
<feature type="domain" description="HTH lysR-type" evidence="5">
    <location>
        <begin position="1"/>
        <end position="58"/>
    </location>
</feature>
<dbReference type="Proteomes" id="UP000605427">
    <property type="component" value="Unassembled WGS sequence"/>
</dbReference>
<organism evidence="6 7">
    <name type="scientific">Saccharibacillus endophyticus</name>
    <dbReference type="NCBI Taxonomy" id="2060666"/>
    <lineage>
        <taxon>Bacteria</taxon>
        <taxon>Bacillati</taxon>
        <taxon>Bacillota</taxon>
        <taxon>Bacilli</taxon>
        <taxon>Bacillales</taxon>
        <taxon>Paenibacillaceae</taxon>
        <taxon>Saccharibacillus</taxon>
    </lineage>
</organism>
<proteinExistence type="inferred from homology"/>
<keyword evidence="2" id="KW-0805">Transcription regulation</keyword>
<dbReference type="Pfam" id="PF03466">
    <property type="entry name" value="LysR_substrate"/>
    <property type="match status" value="1"/>
</dbReference>
<sequence length="301" mass="33645">MNLHALRLFYQTASLGSVTRASEKLSISQPAITAQIKKFEQELSLVLLRREGRGIALTEAGQEVYRLAHRLFAAERRIEQFAEQYKHGAVGSVAIAATYLPAHFLLPGWIAAFKQRYEQAELSITTTHSGGALRRLLDLQADIALYGGSPEQYSDEIEAEELFRDELWFVVAPAHPYANRSVSLTDMMREPFVMRAEGSSTRERLFALCRTHGLPAPRVALQFSGLHEATRAVIAGYGANFVSSLVVRDDVERGWLCRVHVEGFSLENVIAICTRRDEALSPAAANLLQVIREVNRIKHDE</sequence>
<evidence type="ECO:0000256" key="3">
    <source>
        <dbReference type="ARBA" id="ARBA00023125"/>
    </source>
</evidence>
<name>A0ABQ1ZVL9_9BACL</name>
<dbReference type="SUPFAM" id="SSF46785">
    <property type="entry name" value="Winged helix' DNA-binding domain"/>
    <property type="match status" value="1"/>
</dbReference>
<dbReference type="Gene3D" id="3.40.190.290">
    <property type="match status" value="1"/>
</dbReference>
<evidence type="ECO:0000313" key="7">
    <source>
        <dbReference type="Proteomes" id="UP000605427"/>
    </source>
</evidence>
<dbReference type="InterPro" id="IPR036388">
    <property type="entry name" value="WH-like_DNA-bd_sf"/>
</dbReference>